<comment type="caution">
    <text evidence="2">The sequence shown here is derived from an EMBL/GenBank/DDBJ whole genome shotgun (WGS) entry which is preliminary data.</text>
</comment>
<feature type="transmembrane region" description="Helical" evidence="1">
    <location>
        <begin position="73"/>
        <end position="91"/>
    </location>
</feature>
<gene>
    <name evidence="2" type="ORF">TUM4438_10290</name>
</gene>
<dbReference type="EMBL" id="BPEY01000012">
    <property type="protein sequence ID" value="GIU42827.1"/>
    <property type="molecule type" value="Genomic_DNA"/>
</dbReference>
<keyword evidence="1" id="KW-0812">Transmembrane</keyword>
<accession>A0ABQ4P5T1</accession>
<keyword evidence="1" id="KW-0472">Membrane</keyword>
<dbReference type="Proteomes" id="UP000887104">
    <property type="component" value="Unassembled WGS sequence"/>
</dbReference>
<proteinExistence type="predicted"/>
<dbReference type="RefSeq" id="WP_246616101.1">
    <property type="nucleotide sequence ID" value="NZ_BPEY01000012.1"/>
</dbReference>
<evidence type="ECO:0000256" key="1">
    <source>
        <dbReference type="SAM" id="Phobius"/>
    </source>
</evidence>
<evidence type="ECO:0000313" key="2">
    <source>
        <dbReference type="EMBL" id="GIU42827.1"/>
    </source>
</evidence>
<sequence>MDKQKWIKWAKKSVILLLSVFLTLLAIVLLCMGAAAIPENALTPLPYAWYMVGFRVCGYIGFYYYYRSNRYMALLVAAFASCYEGYLFMLYQTAQDGLLW</sequence>
<organism evidence="2 3">
    <name type="scientific">Shewanella sairae</name>
    <dbReference type="NCBI Taxonomy" id="190310"/>
    <lineage>
        <taxon>Bacteria</taxon>
        <taxon>Pseudomonadati</taxon>
        <taxon>Pseudomonadota</taxon>
        <taxon>Gammaproteobacteria</taxon>
        <taxon>Alteromonadales</taxon>
        <taxon>Shewanellaceae</taxon>
        <taxon>Shewanella</taxon>
    </lineage>
</organism>
<keyword evidence="1" id="KW-1133">Transmembrane helix</keyword>
<keyword evidence="3" id="KW-1185">Reference proteome</keyword>
<evidence type="ECO:0000313" key="3">
    <source>
        <dbReference type="Proteomes" id="UP000887104"/>
    </source>
</evidence>
<protein>
    <submittedName>
        <fullName evidence="2">Uncharacterized protein</fullName>
    </submittedName>
</protein>
<name>A0ABQ4P5T1_9GAMM</name>
<feature type="transmembrane region" description="Helical" evidence="1">
    <location>
        <begin position="46"/>
        <end position="66"/>
    </location>
</feature>
<reference evidence="2" key="1">
    <citation type="submission" date="2021-05" db="EMBL/GenBank/DDBJ databases">
        <title>Molecular characterization for Shewanella algae harboring chromosomal blaOXA-55-like strains isolated from clinical and environment sample.</title>
        <authorList>
            <person name="Ohama Y."/>
            <person name="Aoki K."/>
            <person name="Harada S."/>
            <person name="Moriya K."/>
            <person name="Ishii Y."/>
            <person name="Tateda K."/>
        </authorList>
    </citation>
    <scope>NUCLEOTIDE SEQUENCE</scope>
    <source>
        <strain evidence="2">JCM 11563</strain>
    </source>
</reference>